<dbReference type="Gene3D" id="3.50.50.60">
    <property type="entry name" value="FAD/NAD(P)-binding domain"/>
    <property type="match status" value="1"/>
</dbReference>
<dbReference type="InterPro" id="IPR006905">
    <property type="entry name" value="Flavin_halogenase"/>
</dbReference>
<proteinExistence type="predicted"/>
<dbReference type="Pfam" id="PF04820">
    <property type="entry name" value="Trp_halogenase"/>
    <property type="match status" value="1"/>
</dbReference>
<keyword evidence="2" id="KW-1185">Reference proteome</keyword>
<dbReference type="Proteomes" id="UP001247805">
    <property type="component" value="Unassembled WGS sequence"/>
</dbReference>
<reference evidence="1 2" key="1">
    <citation type="submission" date="2023-10" db="EMBL/GenBank/DDBJ databases">
        <title>Glaciecola aquimarina strain GGW-M5 nov., isolated from a coastal seawater.</title>
        <authorList>
            <person name="Bayburt H."/>
            <person name="Kim J.M."/>
            <person name="Choi B.J."/>
            <person name="Jeon C.O."/>
        </authorList>
    </citation>
    <scope>NUCLEOTIDE SEQUENCE [LARGE SCALE GENOMIC DNA]</scope>
    <source>
        <strain evidence="1 2">KCTC 32108</strain>
    </source>
</reference>
<evidence type="ECO:0000313" key="1">
    <source>
        <dbReference type="EMBL" id="MDU0352745.1"/>
    </source>
</evidence>
<sequence length="489" mass="54608">MSQMIEKIAVLGSGMQLAMSVAILAHSLKPFNVKVAAVEVPEENSDSSVEVCGPEFSPLCAILGLNEVEILRKCAATFRLGDSYSVNEQQWFVPFAHMGLSAKQDDFEQGLFQYLASQQRTNIAPYCTAASAAAAGKFAIAGHDRADLRAALEYGVQLDKQKYLACLTAAVQHLNVEKVGLHSADIRWIGEQHLSEVRCAEQRVKADFWIDVRQSKPLPANLTPDSKSSSKPVNELLPITHTGEWSSPQFDLTKPYTQFKRLKNAWLRIIYLRERTIYKILITNESLDLAQVSDELRLLGISLPDDLPLAKVMSHVEQTPWQKNVLTLGHQSVCLGDFMFSELQLLQSALVQFLDVLPSLPIGQHNRAAYNQEWQKFIQEAQDYSSLHFALHNGDYSALPQSLTERIQVFERLGRLSPILSDAATEGQWYHMLYGIGLRPQLHSAVLSKVSGAELEAGIHKVQHSMSGLVAGMPSHEQYLHRFYPLFSV</sequence>
<protein>
    <submittedName>
        <fullName evidence="1">Tryptophan 7-halogenase</fullName>
    </submittedName>
</protein>
<gene>
    <name evidence="1" type="ORF">RS130_01360</name>
</gene>
<organism evidence="1 2">
    <name type="scientific">Paraglaciecola aquimarina</name>
    <dbReference type="NCBI Taxonomy" id="1235557"/>
    <lineage>
        <taxon>Bacteria</taxon>
        <taxon>Pseudomonadati</taxon>
        <taxon>Pseudomonadota</taxon>
        <taxon>Gammaproteobacteria</taxon>
        <taxon>Alteromonadales</taxon>
        <taxon>Alteromonadaceae</taxon>
        <taxon>Paraglaciecola</taxon>
    </lineage>
</organism>
<dbReference type="EMBL" id="JAWDIO010000002">
    <property type="protein sequence ID" value="MDU0352745.1"/>
    <property type="molecule type" value="Genomic_DNA"/>
</dbReference>
<evidence type="ECO:0000313" key="2">
    <source>
        <dbReference type="Proteomes" id="UP001247805"/>
    </source>
</evidence>
<accession>A0ABU3SRV5</accession>
<comment type="caution">
    <text evidence="1">The sequence shown here is derived from an EMBL/GenBank/DDBJ whole genome shotgun (WGS) entry which is preliminary data.</text>
</comment>
<dbReference type="InterPro" id="IPR036188">
    <property type="entry name" value="FAD/NAD-bd_sf"/>
</dbReference>
<dbReference type="RefSeq" id="WP_316024455.1">
    <property type="nucleotide sequence ID" value="NZ_JAWDIO010000002.1"/>
</dbReference>
<name>A0ABU3SRV5_9ALTE</name>